<dbReference type="Gene3D" id="1.25.40.10">
    <property type="entry name" value="Tetratricopeptide repeat domain"/>
    <property type="match status" value="1"/>
</dbReference>
<dbReference type="AlphaFoldDB" id="A0A1V3NF16"/>
<feature type="transmembrane region" description="Helical" evidence="3">
    <location>
        <begin position="313"/>
        <end position="331"/>
    </location>
</feature>
<feature type="transmembrane region" description="Helical" evidence="3">
    <location>
        <begin position="180"/>
        <end position="198"/>
    </location>
</feature>
<evidence type="ECO:0000313" key="5">
    <source>
        <dbReference type="Proteomes" id="UP000189462"/>
    </source>
</evidence>
<organism evidence="4 5">
    <name type="scientific">Thioalkalivibrio denitrificans</name>
    <dbReference type="NCBI Taxonomy" id="108003"/>
    <lineage>
        <taxon>Bacteria</taxon>
        <taxon>Pseudomonadati</taxon>
        <taxon>Pseudomonadota</taxon>
        <taxon>Gammaproteobacteria</taxon>
        <taxon>Chromatiales</taxon>
        <taxon>Ectothiorhodospiraceae</taxon>
        <taxon>Thioalkalivibrio</taxon>
    </lineage>
</organism>
<accession>A0A1V3NF16</accession>
<dbReference type="STRING" id="108003.B1C78_10725"/>
<dbReference type="Proteomes" id="UP000189462">
    <property type="component" value="Unassembled WGS sequence"/>
</dbReference>
<feature type="transmembrane region" description="Helical" evidence="3">
    <location>
        <begin position="150"/>
        <end position="173"/>
    </location>
</feature>
<dbReference type="SUPFAM" id="SSF48452">
    <property type="entry name" value="TPR-like"/>
    <property type="match status" value="1"/>
</dbReference>
<dbReference type="InterPro" id="IPR052346">
    <property type="entry name" value="O-mannosyl-transferase_TMTC"/>
</dbReference>
<gene>
    <name evidence="4" type="ORF">B1C78_10725</name>
</gene>
<keyword evidence="3" id="KW-1133">Transmembrane helix</keyword>
<dbReference type="EMBL" id="MVBK01000060">
    <property type="protein sequence ID" value="OOG23594.1"/>
    <property type="molecule type" value="Genomic_DNA"/>
</dbReference>
<keyword evidence="3" id="KW-0472">Membrane</keyword>
<feature type="transmembrane region" description="Helical" evidence="3">
    <location>
        <begin position="204"/>
        <end position="219"/>
    </location>
</feature>
<reference evidence="4 5" key="1">
    <citation type="submission" date="2017-02" db="EMBL/GenBank/DDBJ databases">
        <title>Genomic diversity within the haloalkaliphilic genus Thioalkalivibrio.</title>
        <authorList>
            <person name="Ahn A.-C."/>
            <person name="Meier-Kolthoff J."/>
            <person name="Overmars L."/>
            <person name="Richter M."/>
            <person name="Woyke T."/>
            <person name="Sorokin D.Y."/>
            <person name="Muyzer G."/>
        </authorList>
    </citation>
    <scope>NUCLEOTIDE SEQUENCE [LARGE SCALE GENOMIC DNA]</scope>
    <source>
        <strain evidence="4 5">ALJD</strain>
    </source>
</reference>
<feature type="transmembrane region" description="Helical" evidence="3">
    <location>
        <begin position="396"/>
        <end position="414"/>
    </location>
</feature>
<dbReference type="PANTHER" id="PTHR44227:SF3">
    <property type="entry name" value="PROTEIN O-MANNOSYL-TRANSFERASE TMTC4"/>
    <property type="match status" value="1"/>
</dbReference>
<comment type="caution">
    <text evidence="4">The sequence shown here is derived from an EMBL/GenBank/DDBJ whole genome shotgun (WGS) entry which is preliminary data.</text>
</comment>
<keyword evidence="1" id="KW-0677">Repeat</keyword>
<keyword evidence="3" id="KW-0812">Transmembrane</keyword>
<evidence type="ECO:0000313" key="4">
    <source>
        <dbReference type="EMBL" id="OOG23594.1"/>
    </source>
</evidence>
<dbReference type="InterPro" id="IPR011990">
    <property type="entry name" value="TPR-like_helical_dom_sf"/>
</dbReference>
<feature type="transmembrane region" description="Helical" evidence="3">
    <location>
        <begin position="12"/>
        <end position="39"/>
    </location>
</feature>
<evidence type="ECO:0000256" key="1">
    <source>
        <dbReference type="ARBA" id="ARBA00022737"/>
    </source>
</evidence>
<feature type="transmembrane region" description="Helical" evidence="3">
    <location>
        <begin position="126"/>
        <end position="144"/>
    </location>
</feature>
<sequence length="655" mass="73805">MPRQHFSLPPLIGPLVVATIGAMLITTLYALALPGYWLFDDWPNLVGLNQVDGVLSSLRFITSGEAGPLGRPLALATFALQAEAWDDHPEAMLRVNFAIHFLAVVAVFFLAAGLSRIRLPDDARKAWWIGAAVALVWGFAPFLATTHLMIIQRMTSLSGLFLFAGLAMFVWAHMIRGQRLRHLTLVAGLGLGTLLATLSKESGALLPLLALVVLLLWIPREMWLKEPMGRWLIALLVLLPSVLLGLYLANGFVETLYRGDYGARREFTPWERLLTQPVIVMDYLKNLLFPRAIAATPFMDQIPHSEGWLKPPATLLAWMFWGALAALAIALRKPALWLLFGLSFFLVGHVLESTHIGLELYFAHRNYVPAFGVFFGLVFFAMTVSPPHFRLASTVVFAYILLTGLVLFQVTSYWNDEPRTAELWVDYNPHTVRGAQLLAWQYQSMGRFVAARQTLERAADAQPRIALLQIQRTDNCVDNIERFPDLLEEVLANLENLALYNPIAAIELRRFSEREDPSPLCPPRDHETLIRMAGALLDNPVYARQDFARSQLHLATAFSLVHLNEDLRAVAYFQKSLRLHPDLEVAFRALSLQANLGDYDGAFAFLNELNEHVPNDPLRHMLWQTRLDDFREILQKSREIDEGNLLNETPANSRI</sequence>
<protein>
    <recommendedName>
        <fullName evidence="6">Tetratricopeptide repeat protein</fullName>
    </recommendedName>
</protein>
<name>A0A1V3NF16_9GAMM</name>
<evidence type="ECO:0000256" key="2">
    <source>
        <dbReference type="ARBA" id="ARBA00022803"/>
    </source>
</evidence>
<dbReference type="PANTHER" id="PTHR44227">
    <property type="match status" value="1"/>
</dbReference>
<feature type="transmembrane region" description="Helical" evidence="3">
    <location>
        <begin position="338"/>
        <end position="361"/>
    </location>
</feature>
<keyword evidence="5" id="KW-1185">Reference proteome</keyword>
<keyword evidence="2" id="KW-0802">TPR repeat</keyword>
<feature type="transmembrane region" description="Helical" evidence="3">
    <location>
        <begin position="231"/>
        <end position="249"/>
    </location>
</feature>
<feature type="transmembrane region" description="Helical" evidence="3">
    <location>
        <begin position="367"/>
        <end position="384"/>
    </location>
</feature>
<evidence type="ECO:0000256" key="3">
    <source>
        <dbReference type="SAM" id="Phobius"/>
    </source>
</evidence>
<feature type="transmembrane region" description="Helical" evidence="3">
    <location>
        <begin position="97"/>
        <end position="114"/>
    </location>
</feature>
<evidence type="ECO:0008006" key="6">
    <source>
        <dbReference type="Google" id="ProtNLM"/>
    </source>
</evidence>
<proteinExistence type="predicted"/>